<sequence length="277" mass="32101">MNRYLKLVNFEMGRFIKIYLILIAITAVVQIIGVIVKAKTYMAKADQKIYEEMMSKSDFLDEFGTMSMMDVAQSLWLMAPIALCVVTLIIYIFLIWYRDWFGKNTFIYRLLMLPTNRLNVYLAKATAIFLMVLGLVSIQMLFLPLENLLLMRLVPDDFQTNVGVFEIVHNHRELAILYPQSFIEFVLHYGAGFMAVFILFTAIMFERSFRWKGILLAVLYGGLSIIVFVLPFIFMMVTEHPLLYPLELLGLEVLFGIMITAAAIWVGHYLLMKKIRV</sequence>
<keyword evidence="3" id="KW-1185">Reference proteome</keyword>
<dbReference type="EMBL" id="BAAADS010000015">
    <property type="protein sequence ID" value="GAA0604044.1"/>
    <property type="molecule type" value="Genomic_DNA"/>
</dbReference>
<name>A0ABP3R5Q7_9BACI</name>
<keyword evidence="1" id="KW-0812">Transmembrane</keyword>
<evidence type="ECO:0000313" key="3">
    <source>
        <dbReference type="Proteomes" id="UP001500866"/>
    </source>
</evidence>
<feature type="transmembrane region" description="Helical" evidence="1">
    <location>
        <begin position="217"/>
        <end position="237"/>
    </location>
</feature>
<gene>
    <name evidence="2" type="ORF">GCM10009001_21470</name>
</gene>
<keyword evidence="1" id="KW-1133">Transmembrane helix</keyword>
<protein>
    <recommendedName>
        <fullName evidence="4">DUF4386 family protein</fullName>
    </recommendedName>
</protein>
<dbReference type="Proteomes" id="UP001500866">
    <property type="component" value="Unassembled WGS sequence"/>
</dbReference>
<dbReference type="RefSeq" id="WP_343812901.1">
    <property type="nucleotide sequence ID" value="NZ_BAAADS010000015.1"/>
</dbReference>
<feature type="transmembrane region" description="Helical" evidence="1">
    <location>
        <begin position="75"/>
        <end position="97"/>
    </location>
</feature>
<feature type="transmembrane region" description="Helical" evidence="1">
    <location>
        <begin position="16"/>
        <end position="36"/>
    </location>
</feature>
<accession>A0ABP3R5Q7</accession>
<comment type="caution">
    <text evidence="2">The sequence shown here is derived from an EMBL/GenBank/DDBJ whole genome shotgun (WGS) entry which is preliminary data.</text>
</comment>
<evidence type="ECO:0000313" key="2">
    <source>
        <dbReference type="EMBL" id="GAA0604044.1"/>
    </source>
</evidence>
<reference evidence="3" key="1">
    <citation type="journal article" date="2019" name="Int. J. Syst. Evol. Microbiol.">
        <title>The Global Catalogue of Microorganisms (GCM) 10K type strain sequencing project: providing services to taxonomists for standard genome sequencing and annotation.</title>
        <authorList>
            <consortium name="The Broad Institute Genomics Platform"/>
            <consortium name="The Broad Institute Genome Sequencing Center for Infectious Disease"/>
            <person name="Wu L."/>
            <person name="Ma J."/>
        </authorList>
    </citation>
    <scope>NUCLEOTIDE SEQUENCE [LARGE SCALE GENOMIC DNA]</scope>
    <source>
        <strain evidence="3">JCM 15395</strain>
    </source>
</reference>
<evidence type="ECO:0000256" key="1">
    <source>
        <dbReference type="SAM" id="Phobius"/>
    </source>
</evidence>
<evidence type="ECO:0008006" key="4">
    <source>
        <dbReference type="Google" id="ProtNLM"/>
    </source>
</evidence>
<feature type="transmembrane region" description="Helical" evidence="1">
    <location>
        <begin position="249"/>
        <end position="271"/>
    </location>
</feature>
<feature type="transmembrane region" description="Helical" evidence="1">
    <location>
        <begin position="118"/>
        <end position="142"/>
    </location>
</feature>
<keyword evidence="1" id="KW-0472">Membrane</keyword>
<proteinExistence type="predicted"/>
<organism evidence="2 3">
    <name type="scientific">Virgibacillus siamensis</name>
    <dbReference type="NCBI Taxonomy" id="480071"/>
    <lineage>
        <taxon>Bacteria</taxon>
        <taxon>Bacillati</taxon>
        <taxon>Bacillota</taxon>
        <taxon>Bacilli</taxon>
        <taxon>Bacillales</taxon>
        <taxon>Bacillaceae</taxon>
        <taxon>Virgibacillus</taxon>
    </lineage>
</organism>
<feature type="transmembrane region" description="Helical" evidence="1">
    <location>
        <begin position="186"/>
        <end position="205"/>
    </location>
</feature>